<comment type="caution">
    <text evidence="6">The sequence shown here is derived from an EMBL/GenBank/DDBJ whole genome shotgun (WGS) entry which is preliminary data.</text>
</comment>
<dbReference type="Gene3D" id="3.40.50.300">
    <property type="entry name" value="P-loop containing nucleotide triphosphate hydrolases"/>
    <property type="match status" value="1"/>
</dbReference>
<dbReference type="InterPro" id="IPR045076">
    <property type="entry name" value="MutS"/>
</dbReference>
<proteinExistence type="predicted"/>
<evidence type="ECO:0000256" key="1">
    <source>
        <dbReference type="ARBA" id="ARBA00022741"/>
    </source>
</evidence>
<dbReference type="Proteomes" id="UP000324104">
    <property type="component" value="Unassembled WGS sequence"/>
</dbReference>
<feature type="domain" description="DNA mismatch repair proteins mutS family" evidence="5">
    <location>
        <begin position="397"/>
        <end position="573"/>
    </location>
</feature>
<evidence type="ECO:0000259" key="5">
    <source>
        <dbReference type="SMART" id="SM00534"/>
    </source>
</evidence>
<evidence type="ECO:0000313" key="6">
    <source>
        <dbReference type="EMBL" id="TYT60808.1"/>
    </source>
</evidence>
<sequence>MRLEEYWGVGPKTRETLVEELGRERAIRAIESGDVRALADAGLARGRATRILRRATGGDGMETLATSDARSAYKELLDLAVEHAVTQRAADRIRVLTPLVSRAAMERRLEDVLAARDAWRDLPEDDRESVLSAYDRYDERDGSELAAVEAAIALLEAGVDSGPFAAIADLERDRLEAAAEALAALEGNRGRVAGGADGELDRLRDALGAVEDMDANALELIEQLRSGGVRDVDQFREAFEDHLLGETNVTIDRVRDAMATDATDATDFVGATLRTLRSDLTAAIDEREETVAAELEAALEESRETVDRAVEAVDEIALHLSLARFALAYDCTRPTFVDGDEAAVSVIEARNLSLSTRDAEDVQPITYALGDHDVTDVPGGLEPGSEDEDGPGVPGRERVAVLTGANSGGKTTLLETLCQVVLLATMGLPVPAERAEVTPVDSLVFHRRHASFNAGVLESTLRSVVPPLSSDGRTLMLVDEFEAITEPGSAADLLHGLVTLTVDRDALGVFVTHLADDLEPLPPEARVDGIFAEGLNPDLELLVDYQPRFDTVGRSTPEFIVSRLVANATDRGERVGFETLAEAVGNEVVQRTLADARWNE</sequence>
<dbReference type="GO" id="GO:0140664">
    <property type="term" value="F:ATP-dependent DNA damage sensor activity"/>
    <property type="evidence" value="ECO:0007669"/>
    <property type="project" value="InterPro"/>
</dbReference>
<name>A0A5D5AG62_9EURY</name>
<evidence type="ECO:0000256" key="4">
    <source>
        <dbReference type="SAM" id="MobiDB-lite"/>
    </source>
</evidence>
<dbReference type="EMBL" id="VTAW01000029">
    <property type="protein sequence ID" value="TYT60808.1"/>
    <property type="molecule type" value="Genomic_DNA"/>
</dbReference>
<evidence type="ECO:0000313" key="7">
    <source>
        <dbReference type="Proteomes" id="UP000324104"/>
    </source>
</evidence>
<dbReference type="GO" id="GO:0006298">
    <property type="term" value="P:mismatch repair"/>
    <property type="evidence" value="ECO:0007669"/>
    <property type="project" value="InterPro"/>
</dbReference>
<dbReference type="InterPro" id="IPR027417">
    <property type="entry name" value="P-loop_NTPase"/>
</dbReference>
<dbReference type="PANTHER" id="PTHR11361">
    <property type="entry name" value="DNA MISMATCH REPAIR PROTEIN MUTS FAMILY MEMBER"/>
    <property type="match status" value="1"/>
</dbReference>
<accession>A0A5D5AG62</accession>
<keyword evidence="1" id="KW-0547">Nucleotide-binding</keyword>
<dbReference type="PANTHER" id="PTHR11361:SF125">
    <property type="entry name" value="DNA-BINDING PROTEIN MUTS2"/>
    <property type="match status" value="1"/>
</dbReference>
<organism evidence="6 7">
    <name type="scientific">Natrialba swarupiae</name>
    <dbReference type="NCBI Taxonomy" id="2448032"/>
    <lineage>
        <taxon>Archaea</taxon>
        <taxon>Methanobacteriati</taxon>
        <taxon>Methanobacteriota</taxon>
        <taxon>Stenosarchaea group</taxon>
        <taxon>Halobacteria</taxon>
        <taxon>Halobacteriales</taxon>
        <taxon>Natrialbaceae</taxon>
        <taxon>Natrialba</taxon>
    </lineage>
</organism>
<dbReference type="AlphaFoldDB" id="A0A5D5AG62"/>
<protein>
    <submittedName>
        <fullName evidence="6">DNA mismatch repair protein</fullName>
    </submittedName>
</protein>
<gene>
    <name evidence="6" type="ORF">FYC77_16805</name>
</gene>
<dbReference type="InterPro" id="IPR000432">
    <property type="entry name" value="DNA_mismatch_repair_MutS_C"/>
</dbReference>
<dbReference type="GO" id="GO:0030983">
    <property type="term" value="F:mismatched DNA binding"/>
    <property type="evidence" value="ECO:0007669"/>
    <property type="project" value="InterPro"/>
</dbReference>
<dbReference type="SUPFAM" id="SSF52540">
    <property type="entry name" value="P-loop containing nucleoside triphosphate hydrolases"/>
    <property type="match status" value="1"/>
</dbReference>
<dbReference type="GO" id="GO:0005524">
    <property type="term" value="F:ATP binding"/>
    <property type="evidence" value="ECO:0007669"/>
    <property type="project" value="UniProtKB-KW"/>
</dbReference>
<keyword evidence="7" id="KW-1185">Reference proteome</keyword>
<keyword evidence="3" id="KW-0238">DNA-binding</keyword>
<evidence type="ECO:0000256" key="2">
    <source>
        <dbReference type="ARBA" id="ARBA00022840"/>
    </source>
</evidence>
<dbReference type="RefSeq" id="WP_149082654.1">
    <property type="nucleotide sequence ID" value="NZ_VTAW01000029.1"/>
</dbReference>
<evidence type="ECO:0000256" key="3">
    <source>
        <dbReference type="ARBA" id="ARBA00023125"/>
    </source>
</evidence>
<feature type="region of interest" description="Disordered" evidence="4">
    <location>
        <begin position="372"/>
        <end position="393"/>
    </location>
</feature>
<dbReference type="Pfam" id="PF00488">
    <property type="entry name" value="MutS_V"/>
    <property type="match status" value="1"/>
</dbReference>
<reference evidence="6 7" key="1">
    <citation type="submission" date="2019-08" db="EMBL/GenBank/DDBJ databases">
        <title>Archaea genome.</title>
        <authorList>
            <person name="Kajale S."/>
            <person name="Shouche Y."/>
            <person name="Deshpande N."/>
            <person name="Sharma A."/>
        </authorList>
    </citation>
    <scope>NUCLEOTIDE SEQUENCE [LARGE SCALE GENOMIC DNA]</scope>
    <source>
        <strain evidence="6 7">ESP3B_9</strain>
    </source>
</reference>
<keyword evidence="2" id="KW-0067">ATP-binding</keyword>
<dbReference type="SMART" id="SM00534">
    <property type="entry name" value="MUTSac"/>
    <property type="match status" value="1"/>
</dbReference>